<comment type="caution">
    <text evidence="2">The sequence shown here is derived from an EMBL/GenBank/DDBJ whole genome shotgun (WGS) entry which is preliminary data.</text>
</comment>
<keyword evidence="3" id="KW-1185">Reference proteome</keyword>
<proteinExistence type="predicted"/>
<feature type="non-terminal residue" evidence="2">
    <location>
        <position position="37"/>
    </location>
</feature>
<dbReference type="AlphaFoldDB" id="A0A392NPQ4"/>
<evidence type="ECO:0000256" key="1">
    <source>
        <dbReference type="SAM" id="MobiDB-lite"/>
    </source>
</evidence>
<organism evidence="2 3">
    <name type="scientific">Trifolium medium</name>
    <dbReference type="NCBI Taxonomy" id="97028"/>
    <lineage>
        <taxon>Eukaryota</taxon>
        <taxon>Viridiplantae</taxon>
        <taxon>Streptophyta</taxon>
        <taxon>Embryophyta</taxon>
        <taxon>Tracheophyta</taxon>
        <taxon>Spermatophyta</taxon>
        <taxon>Magnoliopsida</taxon>
        <taxon>eudicotyledons</taxon>
        <taxon>Gunneridae</taxon>
        <taxon>Pentapetalae</taxon>
        <taxon>rosids</taxon>
        <taxon>fabids</taxon>
        <taxon>Fabales</taxon>
        <taxon>Fabaceae</taxon>
        <taxon>Papilionoideae</taxon>
        <taxon>50 kb inversion clade</taxon>
        <taxon>NPAAA clade</taxon>
        <taxon>Hologalegina</taxon>
        <taxon>IRL clade</taxon>
        <taxon>Trifolieae</taxon>
        <taxon>Trifolium</taxon>
    </lineage>
</organism>
<name>A0A392NPQ4_9FABA</name>
<dbReference type="Proteomes" id="UP000265520">
    <property type="component" value="Unassembled WGS sequence"/>
</dbReference>
<evidence type="ECO:0000313" key="2">
    <source>
        <dbReference type="EMBL" id="MCI01392.1"/>
    </source>
</evidence>
<dbReference type="EMBL" id="LXQA010046038">
    <property type="protein sequence ID" value="MCI01392.1"/>
    <property type="molecule type" value="Genomic_DNA"/>
</dbReference>
<evidence type="ECO:0000313" key="3">
    <source>
        <dbReference type="Proteomes" id="UP000265520"/>
    </source>
</evidence>
<sequence length="37" mass="3835">MGSNAKEVEEVCGGGHVGNDKSHFRRGGEHVEGIGVV</sequence>
<reference evidence="2 3" key="1">
    <citation type="journal article" date="2018" name="Front. Plant Sci.">
        <title>Red Clover (Trifolium pratense) and Zigzag Clover (T. medium) - A Picture of Genomic Similarities and Differences.</title>
        <authorList>
            <person name="Dluhosova J."/>
            <person name="Istvanek J."/>
            <person name="Nedelnik J."/>
            <person name="Repkova J."/>
        </authorList>
    </citation>
    <scope>NUCLEOTIDE SEQUENCE [LARGE SCALE GENOMIC DNA]</scope>
    <source>
        <strain evidence="3">cv. 10/8</strain>
        <tissue evidence="2">Leaf</tissue>
    </source>
</reference>
<feature type="compositionally biased region" description="Basic and acidic residues" evidence="1">
    <location>
        <begin position="18"/>
        <end position="37"/>
    </location>
</feature>
<accession>A0A392NPQ4</accession>
<protein>
    <submittedName>
        <fullName evidence="2">Uncharacterized protein</fullName>
    </submittedName>
</protein>
<feature type="region of interest" description="Disordered" evidence="1">
    <location>
        <begin position="1"/>
        <end position="37"/>
    </location>
</feature>